<keyword evidence="7" id="KW-0328">Glycosyltransferase</keyword>
<dbReference type="InterPro" id="IPR000053">
    <property type="entry name" value="Thymidine/pyrmidine_PPase"/>
</dbReference>
<dbReference type="GO" id="GO:0006206">
    <property type="term" value="P:pyrimidine nucleobase metabolic process"/>
    <property type="evidence" value="ECO:0007669"/>
    <property type="project" value="InterPro"/>
</dbReference>
<evidence type="ECO:0000256" key="6">
    <source>
        <dbReference type="ARBA" id="ARBA00014680"/>
    </source>
</evidence>
<proteinExistence type="inferred from homology"/>
<dbReference type="Pfam" id="PF07831">
    <property type="entry name" value="PYNP_C"/>
    <property type="match status" value="1"/>
</dbReference>
<dbReference type="InterPro" id="IPR018090">
    <property type="entry name" value="Pyrmidine_PPas_bac/euk"/>
</dbReference>
<protein>
    <recommendedName>
        <fullName evidence="6">Pyrimidine-nucleoside phosphorylase</fullName>
        <ecNumber evidence="5">2.4.2.2</ecNumber>
    </recommendedName>
</protein>
<dbReference type="SUPFAM" id="SSF52418">
    <property type="entry name" value="Nucleoside phosphorylase/phosphoribosyltransferase catalytic domain"/>
    <property type="match status" value="1"/>
</dbReference>
<dbReference type="GO" id="GO:0005829">
    <property type="term" value="C:cytosol"/>
    <property type="evidence" value="ECO:0007669"/>
    <property type="project" value="TreeGrafter"/>
</dbReference>
<dbReference type="InterPro" id="IPR036566">
    <property type="entry name" value="PYNP-like_C_sf"/>
</dbReference>
<evidence type="ECO:0000256" key="3">
    <source>
        <dbReference type="ARBA" id="ARBA00006915"/>
    </source>
</evidence>
<dbReference type="Pfam" id="PF00591">
    <property type="entry name" value="Glycos_transf_3"/>
    <property type="match status" value="1"/>
</dbReference>
<feature type="domain" description="Pyrimidine nucleoside phosphorylase C-terminal" evidence="11">
    <location>
        <begin position="346"/>
        <end position="420"/>
    </location>
</feature>
<comment type="similarity">
    <text evidence="3">Belongs to the thymidine/pyrimidine-nucleoside phosphorylase family.</text>
</comment>
<dbReference type="NCBIfam" id="NF004490">
    <property type="entry name" value="PRK05820.1"/>
    <property type="match status" value="1"/>
</dbReference>
<reference evidence="12 13" key="1">
    <citation type="submission" date="2011-04" db="EMBL/GenBank/DDBJ databases">
        <title>The Genome Sequence of Clostridium citroniae WAL-19142.</title>
        <authorList>
            <consortium name="The Broad Institute Genome Sequencing Platform"/>
            <person name="Earl A."/>
            <person name="Ward D."/>
            <person name="Feldgarden M."/>
            <person name="Gevers D."/>
            <person name="Warren Y.A."/>
            <person name="Tyrrell K.L."/>
            <person name="Citron D.M."/>
            <person name="Goldstein E.J."/>
            <person name="Daigneault M."/>
            <person name="Allen-Vercoe E."/>
            <person name="Young S.K."/>
            <person name="Zeng Q."/>
            <person name="Gargeya S."/>
            <person name="Fitzgerald M."/>
            <person name="Haas B."/>
            <person name="Abouelleil A."/>
            <person name="Alvarado L."/>
            <person name="Arachchi H.M."/>
            <person name="Berlin A."/>
            <person name="Brown A."/>
            <person name="Chapman S.B."/>
            <person name="Chen Z."/>
            <person name="Dunbar C."/>
            <person name="Freedman E."/>
            <person name="Gearin G."/>
            <person name="Gellesch M."/>
            <person name="Goldberg J."/>
            <person name="Griggs A."/>
            <person name="Gujja S."/>
            <person name="Heilman E.R."/>
            <person name="Heiman D."/>
            <person name="Howarth C."/>
            <person name="Larson L."/>
            <person name="Lui A."/>
            <person name="MacDonald P.J."/>
            <person name="Mehta T."/>
            <person name="Montmayeur A."/>
            <person name="Murphy C."/>
            <person name="Neiman D."/>
            <person name="Pearson M."/>
            <person name="Priest M."/>
            <person name="Roberts A."/>
            <person name="Saif S."/>
            <person name="Shea T."/>
            <person name="Shenoy N."/>
            <person name="Sisk P."/>
            <person name="Stolte C."/>
            <person name="Sykes S."/>
            <person name="White J."/>
            <person name="Yandava C."/>
            <person name="Wortman J."/>
            <person name="Nusbaum C."/>
            <person name="Birren B."/>
        </authorList>
    </citation>
    <scope>NUCLEOTIDE SEQUENCE [LARGE SCALE GENOMIC DNA]</scope>
    <source>
        <strain evidence="12 13">WAL-19142</strain>
    </source>
</reference>
<comment type="function">
    <text evidence="2">Catalyzes phosphorolysis of the pyrimidine nucleosides uridine, thymidine and 2'-deoxyuridine with the formation of the corresponding pyrimidine base and ribose-1-phosphate.</text>
</comment>
<evidence type="ECO:0000256" key="5">
    <source>
        <dbReference type="ARBA" id="ARBA00011889"/>
    </source>
</evidence>
<dbReference type="SUPFAM" id="SSF47648">
    <property type="entry name" value="Nucleoside phosphorylase/phosphoribosyltransferase N-terminal domain"/>
    <property type="match status" value="1"/>
</dbReference>
<dbReference type="SUPFAM" id="SSF54680">
    <property type="entry name" value="Pyrimidine nucleoside phosphorylase C-terminal domain"/>
    <property type="match status" value="1"/>
</dbReference>
<comment type="catalytic activity">
    <reaction evidence="9">
        <text>uridine + phosphate = alpha-D-ribose 1-phosphate + uracil</text>
        <dbReference type="Rhea" id="RHEA:24388"/>
        <dbReference type="ChEBI" id="CHEBI:16704"/>
        <dbReference type="ChEBI" id="CHEBI:17568"/>
        <dbReference type="ChEBI" id="CHEBI:43474"/>
        <dbReference type="ChEBI" id="CHEBI:57720"/>
        <dbReference type="EC" id="2.4.2.2"/>
    </reaction>
</comment>
<organism evidence="12 13">
    <name type="scientific">[Clostridium] citroniae WAL-19142</name>
    <dbReference type="NCBI Taxonomy" id="742734"/>
    <lineage>
        <taxon>Bacteria</taxon>
        <taxon>Bacillati</taxon>
        <taxon>Bacillota</taxon>
        <taxon>Clostridia</taxon>
        <taxon>Lachnospirales</taxon>
        <taxon>Lachnospiraceae</taxon>
        <taxon>Enterocloster</taxon>
    </lineage>
</organism>
<evidence type="ECO:0000256" key="10">
    <source>
        <dbReference type="ARBA" id="ARBA00048525"/>
    </source>
</evidence>
<dbReference type="Pfam" id="PF02885">
    <property type="entry name" value="Glycos_trans_3N"/>
    <property type="match status" value="1"/>
</dbReference>
<evidence type="ECO:0000313" key="13">
    <source>
        <dbReference type="Proteomes" id="UP000037392"/>
    </source>
</evidence>
<comment type="caution">
    <text evidence="12">The sequence shown here is derived from an EMBL/GenBank/DDBJ whole genome shotgun (WGS) entry which is preliminary data.</text>
</comment>
<dbReference type="InterPro" id="IPR035902">
    <property type="entry name" value="Nuc_phospho_transferase"/>
</dbReference>
<dbReference type="InterPro" id="IPR036320">
    <property type="entry name" value="Glycosyl_Trfase_fam3_N_dom_sf"/>
</dbReference>
<dbReference type="EMBL" id="ADLK01000024">
    <property type="protein sequence ID" value="KMW18233.1"/>
    <property type="molecule type" value="Genomic_DNA"/>
</dbReference>
<dbReference type="PIRSF" id="PIRSF000478">
    <property type="entry name" value="TP_PyNP"/>
    <property type="match status" value="1"/>
</dbReference>
<dbReference type="PROSITE" id="PS00647">
    <property type="entry name" value="THYMID_PHOSPHORYLASE"/>
    <property type="match status" value="1"/>
</dbReference>
<evidence type="ECO:0000256" key="1">
    <source>
        <dbReference type="ARBA" id="ARBA00001066"/>
    </source>
</evidence>
<sequence length="443" mass="47519">MVVRMYDLIENKKKGMALTKEEISYMVKGFVNGEIPDYQMSAMLMAIYFQGMNDQEITYLTLEMAHSGDTVDLSPIEGIKVDKHSTGGVGDKTTLVVGPVVASLGVKVAKMSGRGLGHTGGTVDKLESIPGFRTAIPRDEFFDIVREQGIAVIGQSGNMVPADKKLYALRDVTATVDSIPLIASSIMSKKLAAGSDSIVLDVKTGSGAFMKSLDDSISLAEKMVSIGILAGRRCCALITNMDIPLGYAVGNSLEMTEAIRTLRGNGPEDLTQVCLELAANMLHMADKGSVQECREQAGKAIEDGSALQCLAAMVKAQGGDENYIWEPERFEEAKMLYEVKAPVSGYITHMDTEGIGIASVLLGAGRNTKDDCIDYSAGIQLKKKYGQRVEAGDVLAVLHGSDQDRIRAGADKFLSSCAIGDLAPAKEPLIYARVSDYGVERFS</sequence>
<comment type="catalytic activity">
    <reaction evidence="1">
        <text>2'-deoxyuridine + phosphate = 2-deoxy-alpha-D-ribose 1-phosphate + uracil</text>
        <dbReference type="Rhea" id="RHEA:22824"/>
        <dbReference type="ChEBI" id="CHEBI:16450"/>
        <dbReference type="ChEBI" id="CHEBI:17568"/>
        <dbReference type="ChEBI" id="CHEBI:43474"/>
        <dbReference type="ChEBI" id="CHEBI:57259"/>
        <dbReference type="EC" id="2.4.2.2"/>
    </reaction>
</comment>
<dbReference type="PATRIC" id="fig|742734.4.peg.3367"/>
<evidence type="ECO:0000256" key="7">
    <source>
        <dbReference type="ARBA" id="ARBA00022676"/>
    </source>
</evidence>
<dbReference type="InterPro" id="IPR013102">
    <property type="entry name" value="PYNP_C"/>
</dbReference>
<dbReference type="GO" id="GO:0009032">
    <property type="term" value="F:thymidine phosphorylase activity"/>
    <property type="evidence" value="ECO:0007669"/>
    <property type="project" value="TreeGrafter"/>
</dbReference>
<evidence type="ECO:0000259" key="11">
    <source>
        <dbReference type="SMART" id="SM00941"/>
    </source>
</evidence>
<dbReference type="GO" id="GO:0004645">
    <property type="term" value="F:1,4-alpha-oligoglucan phosphorylase activity"/>
    <property type="evidence" value="ECO:0007669"/>
    <property type="project" value="InterPro"/>
</dbReference>
<keyword evidence="8" id="KW-0808">Transferase</keyword>
<name>A0A0J9BZH7_9FIRM</name>
<dbReference type="Proteomes" id="UP000037392">
    <property type="component" value="Unassembled WGS sequence"/>
</dbReference>
<dbReference type="PANTHER" id="PTHR10515">
    <property type="entry name" value="THYMIDINE PHOSPHORYLASE"/>
    <property type="match status" value="1"/>
</dbReference>
<dbReference type="NCBIfam" id="NF004747">
    <property type="entry name" value="PRK06078.1"/>
    <property type="match status" value="1"/>
</dbReference>
<dbReference type="Gene3D" id="3.40.1030.10">
    <property type="entry name" value="Nucleoside phosphorylase/phosphoribosyltransferase catalytic domain"/>
    <property type="match status" value="1"/>
</dbReference>
<evidence type="ECO:0000256" key="4">
    <source>
        <dbReference type="ARBA" id="ARBA00011738"/>
    </source>
</evidence>
<gene>
    <name evidence="12" type="ORF">HMPREF9470_03143</name>
</gene>
<dbReference type="GO" id="GO:0006213">
    <property type="term" value="P:pyrimidine nucleoside metabolic process"/>
    <property type="evidence" value="ECO:0007669"/>
    <property type="project" value="InterPro"/>
</dbReference>
<evidence type="ECO:0000313" key="12">
    <source>
        <dbReference type="EMBL" id="KMW18233.1"/>
    </source>
</evidence>
<dbReference type="Gene3D" id="1.20.970.10">
    <property type="entry name" value="Transferase, Pyrimidine Nucleoside Phosphorylase, Chain C"/>
    <property type="match status" value="1"/>
</dbReference>
<dbReference type="SMART" id="SM00941">
    <property type="entry name" value="PYNP_C"/>
    <property type="match status" value="1"/>
</dbReference>
<dbReference type="PANTHER" id="PTHR10515:SF0">
    <property type="entry name" value="THYMIDINE PHOSPHORYLASE"/>
    <property type="match status" value="1"/>
</dbReference>
<dbReference type="NCBIfam" id="TIGR02644">
    <property type="entry name" value="Y_phosphoryl"/>
    <property type="match status" value="1"/>
</dbReference>
<dbReference type="InterPro" id="IPR017872">
    <property type="entry name" value="Pyrmidine_PPase_CS"/>
</dbReference>
<comment type="catalytic activity">
    <reaction evidence="10">
        <text>thymidine + phosphate = 2-deoxy-alpha-D-ribose 1-phosphate + thymine</text>
        <dbReference type="Rhea" id="RHEA:16037"/>
        <dbReference type="ChEBI" id="CHEBI:17748"/>
        <dbReference type="ChEBI" id="CHEBI:17821"/>
        <dbReference type="ChEBI" id="CHEBI:43474"/>
        <dbReference type="ChEBI" id="CHEBI:57259"/>
        <dbReference type="EC" id="2.4.2.2"/>
    </reaction>
</comment>
<evidence type="ECO:0000256" key="2">
    <source>
        <dbReference type="ARBA" id="ARBA00003877"/>
    </source>
</evidence>
<evidence type="ECO:0000256" key="8">
    <source>
        <dbReference type="ARBA" id="ARBA00022679"/>
    </source>
</evidence>
<dbReference type="EC" id="2.4.2.2" evidence="5"/>
<dbReference type="InterPro" id="IPR000312">
    <property type="entry name" value="Glycosyl_Trfase_fam3"/>
</dbReference>
<dbReference type="InterPro" id="IPR017459">
    <property type="entry name" value="Glycosyl_Trfase_fam3_N_dom"/>
</dbReference>
<dbReference type="FunFam" id="3.40.1030.10:FF:000003">
    <property type="entry name" value="Pyrimidine-nucleoside phosphorylase"/>
    <property type="match status" value="1"/>
</dbReference>
<dbReference type="Gene3D" id="3.90.1170.30">
    <property type="entry name" value="Pyrimidine nucleoside phosphorylase-like, C-terminal domain"/>
    <property type="match status" value="1"/>
</dbReference>
<accession>A0A0J9BZH7</accession>
<comment type="subunit">
    <text evidence="4">Homodimer.</text>
</comment>
<dbReference type="AlphaFoldDB" id="A0A0J9BZH7"/>
<evidence type="ECO:0000256" key="9">
    <source>
        <dbReference type="ARBA" id="ARBA00048453"/>
    </source>
</evidence>